<comment type="similarity">
    <text evidence="1">Belongs to the polysaccharide lyase 1 family.</text>
</comment>
<evidence type="ECO:0000313" key="6">
    <source>
        <dbReference type="Proteomes" id="UP001454036"/>
    </source>
</evidence>
<dbReference type="PRINTS" id="PR00807">
    <property type="entry name" value="AMBALLERGEN"/>
</dbReference>
<organism evidence="5 6">
    <name type="scientific">Lithospermum erythrorhizon</name>
    <name type="common">Purple gromwell</name>
    <name type="synonym">Lithospermum officinale var. erythrorhizon</name>
    <dbReference type="NCBI Taxonomy" id="34254"/>
    <lineage>
        <taxon>Eukaryota</taxon>
        <taxon>Viridiplantae</taxon>
        <taxon>Streptophyta</taxon>
        <taxon>Embryophyta</taxon>
        <taxon>Tracheophyta</taxon>
        <taxon>Spermatophyta</taxon>
        <taxon>Magnoliopsida</taxon>
        <taxon>eudicotyledons</taxon>
        <taxon>Gunneridae</taxon>
        <taxon>Pentapetalae</taxon>
        <taxon>asterids</taxon>
        <taxon>lamiids</taxon>
        <taxon>Boraginales</taxon>
        <taxon>Boraginaceae</taxon>
        <taxon>Boraginoideae</taxon>
        <taxon>Lithospermeae</taxon>
        <taxon>Lithospermum</taxon>
    </lineage>
</organism>
<dbReference type="PANTHER" id="PTHR31683:SF69">
    <property type="entry name" value="PECTATE LYASE 7-RELATED"/>
    <property type="match status" value="1"/>
</dbReference>
<feature type="domain" description="Pectate lyase N-terminal" evidence="4">
    <location>
        <begin position="4"/>
        <end position="35"/>
    </location>
</feature>
<dbReference type="GO" id="GO:0030570">
    <property type="term" value="F:pectate lyase activity"/>
    <property type="evidence" value="ECO:0007669"/>
    <property type="project" value="InterPro"/>
</dbReference>
<dbReference type="SUPFAM" id="SSF51126">
    <property type="entry name" value="Pectin lyase-like"/>
    <property type="match status" value="1"/>
</dbReference>
<dbReference type="InterPro" id="IPR011050">
    <property type="entry name" value="Pectin_lyase_fold/virulence"/>
</dbReference>
<evidence type="ECO:0000256" key="2">
    <source>
        <dbReference type="ARBA" id="ARBA00022729"/>
    </source>
</evidence>
<reference evidence="5 6" key="1">
    <citation type="submission" date="2024-01" db="EMBL/GenBank/DDBJ databases">
        <title>The complete chloroplast genome sequence of Lithospermum erythrorhizon: insights into the phylogenetic relationship among Boraginaceae species and the maternal lineages of purple gromwells.</title>
        <authorList>
            <person name="Okada T."/>
            <person name="Watanabe K."/>
        </authorList>
    </citation>
    <scope>NUCLEOTIDE SEQUENCE [LARGE SCALE GENOMIC DNA]</scope>
</reference>
<evidence type="ECO:0000313" key="5">
    <source>
        <dbReference type="EMBL" id="GAA0184929.1"/>
    </source>
</evidence>
<keyword evidence="6" id="KW-1185">Reference proteome</keyword>
<evidence type="ECO:0000256" key="1">
    <source>
        <dbReference type="ARBA" id="ARBA00010980"/>
    </source>
</evidence>
<dbReference type="EMBL" id="BAABME010012277">
    <property type="protein sequence ID" value="GAA0184929.1"/>
    <property type="molecule type" value="Genomic_DNA"/>
</dbReference>
<dbReference type="PANTHER" id="PTHR31683">
    <property type="entry name" value="PECTATE LYASE 18-RELATED"/>
    <property type="match status" value="1"/>
</dbReference>
<dbReference type="AlphaFoldDB" id="A0AAV3RU41"/>
<sequence>MASIAFNTDPEGVTQHFNKQVGELLKEEHLLRRKLSSGECMAANPIDKCWRCDPKWATNRKRLANCARGFGRGVTGGKDGAYYIVTDPSDDDIIDPKQGTLRYGVTTTLDCVQTLDGYSIARRVIDK</sequence>
<dbReference type="Pfam" id="PF04431">
    <property type="entry name" value="Pec_lyase_N"/>
    <property type="match status" value="1"/>
</dbReference>
<comment type="caution">
    <text evidence="5">The sequence shown here is derived from an EMBL/GenBank/DDBJ whole genome shotgun (WGS) entry which is preliminary data.</text>
</comment>
<gene>
    <name evidence="5" type="ORF">LIER_32217</name>
</gene>
<keyword evidence="5" id="KW-0456">Lyase</keyword>
<evidence type="ECO:0000256" key="3">
    <source>
        <dbReference type="ARBA" id="ARBA00023180"/>
    </source>
</evidence>
<name>A0AAV3RU41_LITER</name>
<accession>A0AAV3RU41</accession>
<dbReference type="InterPro" id="IPR018082">
    <property type="entry name" value="AmbAllergen"/>
</dbReference>
<dbReference type="InterPro" id="IPR012334">
    <property type="entry name" value="Pectin_lyas_fold"/>
</dbReference>
<dbReference type="Proteomes" id="UP001454036">
    <property type="component" value="Unassembled WGS sequence"/>
</dbReference>
<keyword evidence="2" id="KW-0732">Signal</keyword>
<dbReference type="InterPro" id="IPR045032">
    <property type="entry name" value="PEL"/>
</dbReference>
<evidence type="ECO:0000259" key="4">
    <source>
        <dbReference type="Pfam" id="PF04431"/>
    </source>
</evidence>
<dbReference type="Gene3D" id="2.160.20.10">
    <property type="entry name" value="Single-stranded right-handed beta-helix, Pectin lyase-like"/>
    <property type="match status" value="1"/>
</dbReference>
<keyword evidence="3" id="KW-0325">Glycoprotein</keyword>
<protein>
    <submittedName>
        <fullName evidence="5">Lyase</fullName>
    </submittedName>
</protein>
<proteinExistence type="inferred from homology"/>
<dbReference type="InterPro" id="IPR007524">
    <property type="entry name" value="Pec_lyase_N"/>
</dbReference>